<accession>A0A3L7J1A2</accession>
<dbReference type="AlphaFoldDB" id="A0A3L7J1A2"/>
<proteinExistence type="predicted"/>
<dbReference type="Proteomes" id="UP000282460">
    <property type="component" value="Unassembled WGS sequence"/>
</dbReference>
<reference evidence="1 2" key="1">
    <citation type="submission" date="2018-10" db="EMBL/GenBank/DDBJ databases">
        <authorList>
            <person name="Li J."/>
        </authorList>
    </citation>
    <scope>NUCLEOTIDE SEQUENCE [LARGE SCALE GENOMIC DNA]</scope>
    <source>
        <strain evidence="1 2">ZD1-4</strain>
    </source>
</reference>
<dbReference type="Pfam" id="PF13563">
    <property type="entry name" value="2_5_RNA_ligase2"/>
    <property type="match status" value="1"/>
</dbReference>
<dbReference type="InterPro" id="IPR009097">
    <property type="entry name" value="Cyclic_Pdiesterase"/>
</dbReference>
<dbReference type="EMBL" id="RCWJ01000002">
    <property type="protein sequence ID" value="RLQ84298.1"/>
    <property type="molecule type" value="Genomic_DNA"/>
</dbReference>
<keyword evidence="2" id="KW-1185">Reference proteome</keyword>
<dbReference type="RefSeq" id="WP_121659344.1">
    <property type="nucleotide sequence ID" value="NZ_BMEK01000002.1"/>
</dbReference>
<dbReference type="SUPFAM" id="SSF55144">
    <property type="entry name" value="LigT-like"/>
    <property type="match status" value="1"/>
</dbReference>
<sequence length="161" mass="17138">MSRVVVVLPLTPLAVGDNFLVSAWPLHVTVVPPFATDASISDMAEALAESVGSEADLSVLATGDDLFGRRNNIPVTLIADDERLLALRNRLVAGVRPFARNPDDRAFSGAEFRAHVTVKGANRVHEGDVLRLQQVALVDMAPRQSPTGRTVLATVPLLPAG</sequence>
<gene>
    <name evidence="1" type="ORF">D9V28_08830</name>
</gene>
<name>A0A3L7J1A2_9MICO</name>
<evidence type="ECO:0008006" key="3">
    <source>
        <dbReference type="Google" id="ProtNLM"/>
    </source>
</evidence>
<evidence type="ECO:0000313" key="2">
    <source>
        <dbReference type="Proteomes" id="UP000282460"/>
    </source>
</evidence>
<dbReference type="OrthoDB" id="5125415at2"/>
<organism evidence="1 2">
    <name type="scientific">Mycetocola zhadangensis</name>
    <dbReference type="NCBI Taxonomy" id="1164595"/>
    <lineage>
        <taxon>Bacteria</taxon>
        <taxon>Bacillati</taxon>
        <taxon>Actinomycetota</taxon>
        <taxon>Actinomycetes</taxon>
        <taxon>Micrococcales</taxon>
        <taxon>Microbacteriaceae</taxon>
        <taxon>Mycetocola</taxon>
    </lineage>
</organism>
<comment type="caution">
    <text evidence="1">The sequence shown here is derived from an EMBL/GenBank/DDBJ whole genome shotgun (WGS) entry which is preliminary data.</text>
</comment>
<protein>
    <recommendedName>
        <fullName evidence="3">2'-5' RNA ligase family protein</fullName>
    </recommendedName>
</protein>
<dbReference type="Gene3D" id="3.90.1140.10">
    <property type="entry name" value="Cyclic phosphodiesterase"/>
    <property type="match status" value="1"/>
</dbReference>
<evidence type="ECO:0000313" key="1">
    <source>
        <dbReference type="EMBL" id="RLQ84298.1"/>
    </source>
</evidence>